<proteinExistence type="predicted"/>
<dbReference type="Proteomes" id="UP001596108">
    <property type="component" value="Unassembled WGS sequence"/>
</dbReference>
<dbReference type="EMBL" id="JBHSNC010000049">
    <property type="protein sequence ID" value="MFC5530995.1"/>
    <property type="molecule type" value="Genomic_DNA"/>
</dbReference>
<organism evidence="1 2">
    <name type="scientific">Cohnella yongneupensis</name>
    <dbReference type="NCBI Taxonomy" id="425006"/>
    <lineage>
        <taxon>Bacteria</taxon>
        <taxon>Bacillati</taxon>
        <taxon>Bacillota</taxon>
        <taxon>Bacilli</taxon>
        <taxon>Bacillales</taxon>
        <taxon>Paenibacillaceae</taxon>
        <taxon>Cohnella</taxon>
    </lineage>
</organism>
<evidence type="ECO:0008006" key="3">
    <source>
        <dbReference type="Google" id="ProtNLM"/>
    </source>
</evidence>
<name>A0ABW0R3V1_9BACL</name>
<protein>
    <recommendedName>
        <fullName evidence="3">Small, acid-soluble spore protein, alpha/beta type</fullName>
    </recommendedName>
</protein>
<keyword evidence="2" id="KW-1185">Reference proteome</keyword>
<gene>
    <name evidence="1" type="ORF">ACFPQ4_16320</name>
</gene>
<comment type="caution">
    <text evidence="1">The sequence shown here is derived from an EMBL/GenBank/DDBJ whole genome shotgun (WGS) entry which is preliminary data.</text>
</comment>
<sequence>MARKTNDEFKDMSIKEMDEYTNDHPSEAIRASKLLGAAAGQQVQKYFVYQAQRVMKMGTPKQLSEE</sequence>
<dbReference type="RefSeq" id="WP_378112941.1">
    <property type="nucleotide sequence ID" value="NZ_JBHSNC010000049.1"/>
</dbReference>
<evidence type="ECO:0000313" key="1">
    <source>
        <dbReference type="EMBL" id="MFC5530995.1"/>
    </source>
</evidence>
<reference evidence="2" key="1">
    <citation type="journal article" date="2019" name="Int. J. Syst. Evol. Microbiol.">
        <title>The Global Catalogue of Microorganisms (GCM) 10K type strain sequencing project: providing services to taxonomists for standard genome sequencing and annotation.</title>
        <authorList>
            <consortium name="The Broad Institute Genomics Platform"/>
            <consortium name="The Broad Institute Genome Sequencing Center for Infectious Disease"/>
            <person name="Wu L."/>
            <person name="Ma J."/>
        </authorList>
    </citation>
    <scope>NUCLEOTIDE SEQUENCE [LARGE SCALE GENOMIC DNA]</scope>
    <source>
        <strain evidence="2">CGMCC 1.18578</strain>
    </source>
</reference>
<evidence type="ECO:0000313" key="2">
    <source>
        <dbReference type="Proteomes" id="UP001596108"/>
    </source>
</evidence>
<accession>A0ABW0R3V1</accession>